<dbReference type="EMBL" id="ML995815">
    <property type="protein sequence ID" value="KAF2772266.1"/>
    <property type="molecule type" value="Genomic_DNA"/>
</dbReference>
<reference evidence="2" key="1">
    <citation type="journal article" date="2020" name="Stud. Mycol.">
        <title>101 Dothideomycetes genomes: a test case for predicting lifestyles and emergence of pathogens.</title>
        <authorList>
            <person name="Haridas S."/>
            <person name="Albert R."/>
            <person name="Binder M."/>
            <person name="Bloem J."/>
            <person name="Labutti K."/>
            <person name="Salamov A."/>
            <person name="Andreopoulos B."/>
            <person name="Baker S."/>
            <person name="Barry K."/>
            <person name="Bills G."/>
            <person name="Bluhm B."/>
            <person name="Cannon C."/>
            <person name="Castanera R."/>
            <person name="Culley D."/>
            <person name="Daum C."/>
            <person name="Ezra D."/>
            <person name="Gonzalez J."/>
            <person name="Henrissat B."/>
            <person name="Kuo A."/>
            <person name="Liang C."/>
            <person name="Lipzen A."/>
            <person name="Lutzoni F."/>
            <person name="Magnuson J."/>
            <person name="Mondo S."/>
            <person name="Nolan M."/>
            <person name="Ohm R."/>
            <person name="Pangilinan J."/>
            <person name="Park H.-J."/>
            <person name="Ramirez L."/>
            <person name="Alfaro M."/>
            <person name="Sun H."/>
            <person name="Tritt A."/>
            <person name="Yoshinaga Y."/>
            <person name="Zwiers L.-H."/>
            <person name="Turgeon B."/>
            <person name="Goodwin S."/>
            <person name="Spatafora J."/>
            <person name="Crous P."/>
            <person name="Grigoriev I."/>
        </authorList>
    </citation>
    <scope>NUCLEOTIDE SEQUENCE</scope>
    <source>
        <strain evidence="2">CBS 116005</strain>
    </source>
</reference>
<dbReference type="AlphaFoldDB" id="A0A6G1LHD1"/>
<keyword evidence="1" id="KW-0472">Membrane</keyword>
<proteinExistence type="predicted"/>
<feature type="transmembrane region" description="Helical" evidence="1">
    <location>
        <begin position="12"/>
        <end position="34"/>
    </location>
</feature>
<keyword evidence="1" id="KW-1133">Transmembrane helix</keyword>
<keyword evidence="3" id="KW-1185">Reference proteome</keyword>
<dbReference type="Proteomes" id="UP000799436">
    <property type="component" value="Unassembled WGS sequence"/>
</dbReference>
<protein>
    <submittedName>
        <fullName evidence="2">Uncharacterized protein</fullName>
    </submittedName>
</protein>
<accession>A0A6G1LHD1</accession>
<evidence type="ECO:0000256" key="1">
    <source>
        <dbReference type="SAM" id="Phobius"/>
    </source>
</evidence>
<keyword evidence="1" id="KW-0812">Transmembrane</keyword>
<sequence length="68" mass="7566">MPRIFMRSTAHQAVIVVQVLCCIMALPLCCPFLGSEEKSLLGDTLNPYLMSAMPSYWVAFLLCIGSKR</sequence>
<organism evidence="2 3">
    <name type="scientific">Teratosphaeria nubilosa</name>
    <dbReference type="NCBI Taxonomy" id="161662"/>
    <lineage>
        <taxon>Eukaryota</taxon>
        <taxon>Fungi</taxon>
        <taxon>Dikarya</taxon>
        <taxon>Ascomycota</taxon>
        <taxon>Pezizomycotina</taxon>
        <taxon>Dothideomycetes</taxon>
        <taxon>Dothideomycetidae</taxon>
        <taxon>Mycosphaerellales</taxon>
        <taxon>Teratosphaeriaceae</taxon>
        <taxon>Teratosphaeria</taxon>
    </lineage>
</organism>
<feature type="transmembrane region" description="Helical" evidence="1">
    <location>
        <begin position="46"/>
        <end position="65"/>
    </location>
</feature>
<evidence type="ECO:0000313" key="2">
    <source>
        <dbReference type="EMBL" id="KAF2772266.1"/>
    </source>
</evidence>
<name>A0A6G1LHD1_9PEZI</name>
<gene>
    <name evidence="2" type="ORF">EJ03DRAFT_200578</name>
</gene>
<evidence type="ECO:0000313" key="3">
    <source>
        <dbReference type="Proteomes" id="UP000799436"/>
    </source>
</evidence>